<sequence>MKKSLLISFFSFFSFCSTFAQKNLSDIEIDLINRSLNKSYALKKSIHKLSIDSIETKAIRQNFIPTLEFDALYGYGATRINVDIPTVKLPITGIELFEGETRFDARSQIFNANLTAKALLFSGLQVSYGSKASEEKIKAKNYMLTAEKSTIIKDVIDTFNKIELLRKSEIVITKSEERLAKEKERVKKAIKNGLAIPYDRDKITAAELKLASVKVELYGNLSLLYSKLSMLTDVAPSTLEKYKFHLQPWDLNGIENTFSDRPELKALEASINAYGYKLKMNKNSFLPKVQALATLSYSNLFNASLETPYSLPGGENVNLELNKLELFPTYFLGVGMHWDLFSGLKNTNKTRITNIEKTIAEEEKIDVEEKLSLFAKKMQVDFEVKNQQLLLKQKEMEVAKNSLNLARKSYREGLISITDLLETETEYQNSTLNYYKKIANQRLVALDLLISTGSLNVENLKK</sequence>
<dbReference type="KEGG" id="ppec:H9W90_03210"/>
<reference evidence="10 11" key="1">
    <citation type="submission" date="2020-08" db="EMBL/GenBank/DDBJ databases">
        <title>Polaribacter sp. L12M9 isolated from gut of the Korean scallop.</title>
        <authorList>
            <person name="Jeong Y.S."/>
        </authorList>
    </citation>
    <scope>NUCLEOTIDE SEQUENCE [LARGE SCALE GENOMIC DNA]</scope>
    <source>
        <strain evidence="10 11">L12M9</strain>
    </source>
</reference>
<evidence type="ECO:0000256" key="4">
    <source>
        <dbReference type="ARBA" id="ARBA00022452"/>
    </source>
</evidence>
<protein>
    <submittedName>
        <fullName evidence="10">TolC family protein</fullName>
    </submittedName>
</protein>
<comment type="subcellular location">
    <subcellularLocation>
        <location evidence="1">Cell outer membrane</location>
    </subcellularLocation>
</comment>
<evidence type="ECO:0000256" key="5">
    <source>
        <dbReference type="ARBA" id="ARBA00022692"/>
    </source>
</evidence>
<dbReference type="SUPFAM" id="SSF56954">
    <property type="entry name" value="Outer membrane efflux proteins (OEP)"/>
    <property type="match status" value="1"/>
</dbReference>
<organism evidence="10 11">
    <name type="scientific">Polaribacter pectinis</name>
    <dbReference type="NCBI Taxonomy" id="2738844"/>
    <lineage>
        <taxon>Bacteria</taxon>
        <taxon>Pseudomonadati</taxon>
        <taxon>Bacteroidota</taxon>
        <taxon>Flavobacteriia</taxon>
        <taxon>Flavobacteriales</taxon>
        <taxon>Flavobacteriaceae</taxon>
    </lineage>
</organism>
<feature type="coiled-coil region" evidence="8">
    <location>
        <begin position="165"/>
        <end position="192"/>
    </location>
</feature>
<evidence type="ECO:0000256" key="2">
    <source>
        <dbReference type="ARBA" id="ARBA00007613"/>
    </source>
</evidence>
<feature type="signal peptide" evidence="9">
    <location>
        <begin position="1"/>
        <end position="20"/>
    </location>
</feature>
<name>A0A7G9LBZ2_9FLAO</name>
<keyword evidence="5" id="KW-0812">Transmembrane</keyword>
<dbReference type="AlphaFoldDB" id="A0A7G9LBZ2"/>
<keyword evidence="4" id="KW-1134">Transmembrane beta strand</keyword>
<keyword evidence="11" id="KW-1185">Reference proteome</keyword>
<dbReference type="GO" id="GO:0015288">
    <property type="term" value="F:porin activity"/>
    <property type="evidence" value="ECO:0007669"/>
    <property type="project" value="TreeGrafter"/>
</dbReference>
<dbReference type="PANTHER" id="PTHR30026:SF20">
    <property type="entry name" value="OUTER MEMBRANE PROTEIN TOLC"/>
    <property type="match status" value="1"/>
</dbReference>
<dbReference type="Pfam" id="PF02321">
    <property type="entry name" value="OEP"/>
    <property type="match status" value="1"/>
</dbReference>
<dbReference type="InterPro" id="IPR003423">
    <property type="entry name" value="OMP_efflux"/>
</dbReference>
<evidence type="ECO:0000256" key="7">
    <source>
        <dbReference type="ARBA" id="ARBA00023237"/>
    </source>
</evidence>
<evidence type="ECO:0000256" key="3">
    <source>
        <dbReference type="ARBA" id="ARBA00022448"/>
    </source>
</evidence>
<dbReference type="PANTHER" id="PTHR30026">
    <property type="entry name" value="OUTER MEMBRANE PROTEIN TOLC"/>
    <property type="match status" value="1"/>
</dbReference>
<dbReference type="RefSeq" id="WP_187483024.1">
    <property type="nucleotide sequence ID" value="NZ_CP060695.1"/>
</dbReference>
<dbReference type="InterPro" id="IPR051906">
    <property type="entry name" value="TolC-like"/>
</dbReference>
<accession>A0A7G9LBZ2</accession>
<comment type="similarity">
    <text evidence="2">Belongs to the outer membrane factor (OMF) (TC 1.B.17) family.</text>
</comment>
<dbReference type="GO" id="GO:0009279">
    <property type="term" value="C:cell outer membrane"/>
    <property type="evidence" value="ECO:0007669"/>
    <property type="project" value="UniProtKB-SubCell"/>
</dbReference>
<keyword evidence="7" id="KW-0998">Cell outer membrane</keyword>
<evidence type="ECO:0000313" key="11">
    <source>
        <dbReference type="Proteomes" id="UP000515808"/>
    </source>
</evidence>
<dbReference type="GO" id="GO:1990281">
    <property type="term" value="C:efflux pump complex"/>
    <property type="evidence" value="ECO:0007669"/>
    <property type="project" value="TreeGrafter"/>
</dbReference>
<evidence type="ECO:0000256" key="8">
    <source>
        <dbReference type="SAM" id="Coils"/>
    </source>
</evidence>
<evidence type="ECO:0000313" key="10">
    <source>
        <dbReference type="EMBL" id="QNM86141.1"/>
    </source>
</evidence>
<evidence type="ECO:0000256" key="1">
    <source>
        <dbReference type="ARBA" id="ARBA00004442"/>
    </source>
</evidence>
<dbReference type="Gene3D" id="1.20.1600.10">
    <property type="entry name" value="Outer membrane efflux proteins (OEP)"/>
    <property type="match status" value="1"/>
</dbReference>
<evidence type="ECO:0000256" key="6">
    <source>
        <dbReference type="ARBA" id="ARBA00023136"/>
    </source>
</evidence>
<dbReference type="EMBL" id="CP060695">
    <property type="protein sequence ID" value="QNM86141.1"/>
    <property type="molecule type" value="Genomic_DNA"/>
</dbReference>
<feature type="chain" id="PRO_5028884778" evidence="9">
    <location>
        <begin position="21"/>
        <end position="462"/>
    </location>
</feature>
<dbReference type="Proteomes" id="UP000515808">
    <property type="component" value="Chromosome"/>
</dbReference>
<keyword evidence="6" id="KW-0472">Membrane</keyword>
<keyword evidence="9" id="KW-0732">Signal</keyword>
<keyword evidence="8" id="KW-0175">Coiled coil</keyword>
<dbReference type="GO" id="GO:0015562">
    <property type="term" value="F:efflux transmembrane transporter activity"/>
    <property type="evidence" value="ECO:0007669"/>
    <property type="project" value="InterPro"/>
</dbReference>
<gene>
    <name evidence="10" type="ORF">H9W90_03210</name>
</gene>
<proteinExistence type="inferred from homology"/>
<keyword evidence="3" id="KW-0813">Transport</keyword>
<evidence type="ECO:0000256" key="9">
    <source>
        <dbReference type="SAM" id="SignalP"/>
    </source>
</evidence>